<evidence type="ECO:0000259" key="3">
    <source>
        <dbReference type="PROSITE" id="PS50188"/>
    </source>
</evidence>
<organism evidence="4 5">
    <name type="scientific">Cyclotella cryptica</name>
    <dbReference type="NCBI Taxonomy" id="29204"/>
    <lineage>
        <taxon>Eukaryota</taxon>
        <taxon>Sar</taxon>
        <taxon>Stramenopiles</taxon>
        <taxon>Ochrophyta</taxon>
        <taxon>Bacillariophyta</taxon>
        <taxon>Coscinodiscophyceae</taxon>
        <taxon>Thalassiosirophycidae</taxon>
        <taxon>Stephanodiscales</taxon>
        <taxon>Stephanodiscaceae</taxon>
        <taxon>Cyclotella</taxon>
    </lineage>
</organism>
<feature type="compositionally biased region" description="Polar residues" evidence="1">
    <location>
        <begin position="679"/>
        <end position="691"/>
    </location>
</feature>
<dbReference type="AlphaFoldDB" id="A0ABD3NQH3"/>
<dbReference type="PROSITE" id="PS50188">
    <property type="entry name" value="B302_SPRY"/>
    <property type="match status" value="1"/>
</dbReference>
<evidence type="ECO:0000259" key="2">
    <source>
        <dbReference type="PROSITE" id="PS50181"/>
    </source>
</evidence>
<reference evidence="4 5" key="1">
    <citation type="journal article" date="2020" name="G3 (Bethesda)">
        <title>Improved Reference Genome for Cyclotella cryptica CCMP332, a Model for Cell Wall Morphogenesis, Salinity Adaptation, and Lipid Production in Diatoms (Bacillariophyta).</title>
        <authorList>
            <person name="Roberts W.R."/>
            <person name="Downey K.M."/>
            <person name="Ruck E.C."/>
            <person name="Traller J.C."/>
            <person name="Alverson A.J."/>
        </authorList>
    </citation>
    <scope>NUCLEOTIDE SEQUENCE [LARGE SCALE GENOMIC DNA]</scope>
    <source>
        <strain evidence="4 5">CCMP332</strain>
    </source>
</reference>
<dbReference type="Gene3D" id="2.60.120.920">
    <property type="match status" value="1"/>
</dbReference>
<sequence length="904" mass="100636">MLRREPSRPRLVSDEVNDGVLHWDVMSRHGDAFGNEAPGRGQLDATADGTSRQQEACDDDSSFVTSVSRSESRGDLGTGSSASLHGLDMDLRSLAAFSLFDDHDNTGSIINSTKRKRASNYMTPASSYASLAAIHHSTLYHPLCTVDKANQQLGINAPSSLFSSLIAVPQRDHLSLQSLPEETLIIIASFLAIPQLRSLSATSHAVRSVLMTSQAALESIWMNVLRDAFPNVFFRTSIEQEQELEPSSRNDRRDKHIMTTSSQVQFIDSLKMPLSGVATASSPTSSTAAPPSVNLSLLTGLLPKMYPRFIDPITLRMDSHLHPFESYHMNIPSHEKREDEPEAENEASSVLVPVIQFVGRVGTGDRCIKSDRPFPAVCKCVIDEDDKSSGSRRFRRLSSIVRTRRLDCGTTTARTRHRNGGHSKKWDRVFRKWTNPHSYHNAVVDSPFVDSPAGRSHPSAHTSNIHRSLERLEQQPPLTPSGFLTFTPPSQAITPPLLSPPPPPSQNLIVTPHPHSPLFRFLSSLSHRCDSVSPTSSMNDLNTVDVDESYRCSDSTTTNMLFEGDGGFGQEDDDDDEEIGVNNYGVRVKLSLTKCKEQLGKLTRHCCKSKQVNNLRPFVTPIVISQCGQRRNSCNKDRNSSPSFDASPQTKLVVDLTPRLCAYFEVTILKHSKHEDTNEPISSSSQRNNDTLRPADNLAPRVQPRPHRMLHDDQQWDNNSWRWRIPPPVLLPMHPLVAMAIHEGPWFPHVYDGDYRPRPPVERVLVNNNGVHRHECVAVGLSTMAFSPRDKMPGWDDHSYGYHGDDGGIFHGQGEMIKRYGPPFGPGDTVGCGVEYSSKRIFFVKNGEFLGFAFDVLQEDVIKRGLYPTVGVDTECPLFVNFGAQPFCFDLATFAKEGCRIMEE</sequence>
<feature type="region of interest" description="Disordered" evidence="1">
    <location>
        <begin position="32"/>
        <end position="82"/>
    </location>
</feature>
<keyword evidence="5" id="KW-1185">Reference proteome</keyword>
<dbReference type="SUPFAM" id="SSF49899">
    <property type="entry name" value="Concanavalin A-like lectins/glucanases"/>
    <property type="match status" value="1"/>
</dbReference>
<comment type="caution">
    <text evidence="4">The sequence shown here is derived from an EMBL/GenBank/DDBJ whole genome shotgun (WGS) entry which is preliminary data.</text>
</comment>
<dbReference type="EMBL" id="JABMIG020000517">
    <property type="protein sequence ID" value="KAL3776010.1"/>
    <property type="molecule type" value="Genomic_DNA"/>
</dbReference>
<dbReference type="InterPro" id="IPR003877">
    <property type="entry name" value="SPRY_dom"/>
</dbReference>
<dbReference type="CDD" id="cd12885">
    <property type="entry name" value="SPRY_RanBP_like"/>
    <property type="match status" value="1"/>
</dbReference>
<feature type="domain" description="B30.2/SPRY" evidence="3">
    <location>
        <begin position="676"/>
        <end position="887"/>
    </location>
</feature>
<name>A0ABD3NQH3_9STRA</name>
<evidence type="ECO:0000313" key="4">
    <source>
        <dbReference type="EMBL" id="KAL3776010.1"/>
    </source>
</evidence>
<dbReference type="InterPro" id="IPR013320">
    <property type="entry name" value="ConA-like_dom_sf"/>
</dbReference>
<accession>A0ABD3NQH3</accession>
<evidence type="ECO:0008006" key="6">
    <source>
        <dbReference type="Google" id="ProtNLM"/>
    </source>
</evidence>
<protein>
    <recommendedName>
        <fullName evidence="6">B30.2/SPRY domain-containing protein</fullName>
    </recommendedName>
</protein>
<evidence type="ECO:0000256" key="1">
    <source>
        <dbReference type="SAM" id="MobiDB-lite"/>
    </source>
</evidence>
<dbReference type="InterPro" id="IPR050618">
    <property type="entry name" value="Ubq-SigPath_Reg"/>
</dbReference>
<dbReference type="PANTHER" id="PTHR12864">
    <property type="entry name" value="RAN BINDING PROTEIN 9-RELATED"/>
    <property type="match status" value="1"/>
</dbReference>
<dbReference type="InterPro" id="IPR001810">
    <property type="entry name" value="F-box_dom"/>
</dbReference>
<dbReference type="SMART" id="SM00449">
    <property type="entry name" value="SPRY"/>
    <property type="match status" value="1"/>
</dbReference>
<dbReference type="InterPro" id="IPR043136">
    <property type="entry name" value="B30.2/SPRY_sf"/>
</dbReference>
<dbReference type="Proteomes" id="UP001516023">
    <property type="component" value="Unassembled WGS sequence"/>
</dbReference>
<dbReference type="Pfam" id="PF00622">
    <property type="entry name" value="SPRY"/>
    <property type="match status" value="1"/>
</dbReference>
<dbReference type="InterPro" id="IPR001870">
    <property type="entry name" value="B30.2/SPRY"/>
</dbReference>
<dbReference type="InterPro" id="IPR044736">
    <property type="entry name" value="Gid1/RanBPM/SPLA_SPRY"/>
</dbReference>
<feature type="region of interest" description="Disordered" evidence="1">
    <location>
        <begin position="674"/>
        <end position="713"/>
    </location>
</feature>
<feature type="domain" description="F-box" evidence="2">
    <location>
        <begin position="173"/>
        <end position="224"/>
    </location>
</feature>
<gene>
    <name evidence="4" type="ORF">HJC23_010174</name>
</gene>
<evidence type="ECO:0000313" key="5">
    <source>
        <dbReference type="Proteomes" id="UP001516023"/>
    </source>
</evidence>
<dbReference type="PROSITE" id="PS50181">
    <property type="entry name" value="FBOX"/>
    <property type="match status" value="1"/>
</dbReference>
<proteinExistence type="predicted"/>